<dbReference type="RefSeq" id="WP_164056195.1">
    <property type="nucleotide sequence ID" value="NZ_CP048632.1"/>
</dbReference>
<dbReference type="PROSITE" id="PS51257">
    <property type="entry name" value="PROKAR_LIPOPROTEIN"/>
    <property type="match status" value="1"/>
</dbReference>
<name>A0A7L5BF60_9HYPH</name>
<dbReference type="KEGG" id="roy:G3A56_05220"/>
<proteinExistence type="predicted"/>
<organism evidence="1 2">
    <name type="scientific">Rhizobium oryzihabitans</name>
    <dbReference type="NCBI Taxonomy" id="2267833"/>
    <lineage>
        <taxon>Bacteria</taxon>
        <taxon>Pseudomonadati</taxon>
        <taxon>Pseudomonadota</taxon>
        <taxon>Alphaproteobacteria</taxon>
        <taxon>Hyphomicrobiales</taxon>
        <taxon>Rhizobiaceae</taxon>
        <taxon>Rhizobium/Agrobacterium group</taxon>
        <taxon>Rhizobium</taxon>
    </lineage>
</organism>
<accession>A0A7L5BF60</accession>
<dbReference type="EMBL" id="CP048632">
    <property type="protein sequence ID" value="QIB37462.1"/>
    <property type="molecule type" value="Genomic_DNA"/>
</dbReference>
<dbReference type="Proteomes" id="UP000464865">
    <property type="component" value="Chromosome M15-11"/>
</dbReference>
<protein>
    <recommendedName>
        <fullName evidence="3">Lipoprotein</fullName>
    </recommendedName>
</protein>
<evidence type="ECO:0008006" key="3">
    <source>
        <dbReference type="Google" id="ProtNLM"/>
    </source>
</evidence>
<evidence type="ECO:0000313" key="1">
    <source>
        <dbReference type="EMBL" id="QIB37462.1"/>
    </source>
</evidence>
<keyword evidence="2" id="KW-1185">Reference proteome</keyword>
<dbReference type="AlphaFoldDB" id="A0A7L5BF60"/>
<gene>
    <name evidence="1" type="ORF">G3A56_05220</name>
</gene>
<sequence>MKGIAVSLLAIAATLALSGCQRDEPRDVAKVSGRMFVFNYRVAIATYLVTLQRVAPIRDGSTVEATFENPRGGAELTTREKIFPMDEKIAIQSPPVECVKQDRPYKVTIRIKGPEGDILQTIETTIRSDTDQSLLPAKPLTVGPLYTPNPEVFKPDGKMDMRPVEGVWRREHLPLIPVLVTGI</sequence>
<evidence type="ECO:0000313" key="2">
    <source>
        <dbReference type="Proteomes" id="UP000464865"/>
    </source>
</evidence>
<reference evidence="1 2" key="1">
    <citation type="submission" date="2020-02" db="EMBL/GenBank/DDBJ databases">
        <title>Plant-Promoting Endophytic Bacterium Rhizobium oryzihabitans sp. nov., Isolated from the Root of Rice.</title>
        <authorList>
            <person name="zhao J."/>
            <person name="Zhang G."/>
        </authorList>
    </citation>
    <scope>NUCLEOTIDE SEQUENCE [LARGE SCALE GENOMIC DNA]</scope>
    <source>
        <strain evidence="1 2">M15</strain>
    </source>
</reference>